<feature type="domain" description="Peptidase C-terminal archaeal/bacterial" evidence="2">
    <location>
        <begin position="88"/>
        <end position="164"/>
    </location>
</feature>
<evidence type="ECO:0000256" key="1">
    <source>
        <dbReference type="SAM" id="MobiDB-lite"/>
    </source>
</evidence>
<protein>
    <recommendedName>
        <fullName evidence="2">Peptidase C-terminal archaeal/bacterial domain-containing protein</fullName>
    </recommendedName>
</protein>
<evidence type="ECO:0000259" key="2">
    <source>
        <dbReference type="Pfam" id="PF04151"/>
    </source>
</evidence>
<name>A0A150P980_SORCE</name>
<evidence type="ECO:0000313" key="4">
    <source>
        <dbReference type="Proteomes" id="UP000075420"/>
    </source>
</evidence>
<feature type="region of interest" description="Disordered" evidence="1">
    <location>
        <begin position="28"/>
        <end position="62"/>
    </location>
</feature>
<feature type="compositionally biased region" description="Low complexity" evidence="1">
    <location>
        <begin position="37"/>
        <end position="55"/>
    </location>
</feature>
<proteinExistence type="predicted"/>
<dbReference type="Pfam" id="PF04151">
    <property type="entry name" value="PPC"/>
    <property type="match status" value="1"/>
</dbReference>
<dbReference type="EMBL" id="JELY01002528">
    <property type="protein sequence ID" value="KYF52264.1"/>
    <property type="molecule type" value="Genomic_DNA"/>
</dbReference>
<dbReference type="Proteomes" id="UP000075420">
    <property type="component" value="Unassembled WGS sequence"/>
</dbReference>
<gene>
    <name evidence="3" type="ORF">BE08_26305</name>
</gene>
<accession>A0A150P980</accession>
<reference evidence="3 4" key="1">
    <citation type="submission" date="2014-02" db="EMBL/GenBank/DDBJ databases">
        <title>The small core and large imbalanced accessory genome model reveals a collaborative survival strategy of Sorangium cellulosum strains in nature.</title>
        <authorList>
            <person name="Han K."/>
            <person name="Peng R."/>
            <person name="Blom J."/>
            <person name="Li Y.-Z."/>
        </authorList>
    </citation>
    <scope>NUCLEOTIDE SEQUENCE [LARGE SCALE GENOMIC DNA]</scope>
    <source>
        <strain evidence="3 4">So0157-25</strain>
    </source>
</reference>
<dbReference type="Gene3D" id="2.60.120.380">
    <property type="match status" value="2"/>
</dbReference>
<dbReference type="AlphaFoldDB" id="A0A150P980"/>
<sequence length="497" mass="51445">MYFLGCFVLGTIAATAAGCGGDDDGGGQGGAGGEGGATSSTSTTSNGVTTTTSSGGETGDQNESIETAEAIEIDGDAVQETLDPVDADQDFYRFTGTKGQVLYILTDAKPAADETDPRYPDLVVSLLDGQGNQIARNDDPPQGGNDSRLITVLPADGDYYLVVEECTSALGPSSCAPAEDIENFDYVLAVASLDPAAADDDSLVEDKEPNDEEAQAVPLHYEALDDDTGYYTTFLIGDFETATDVDVYSFTLPETPAAEHGLKATFVLSAPPGAEGSGSTVDVSEIAVFDAADLTTPYAKADPSKGGSIEVPVKVGEGTEYLVFVKRPQGEVGANDFYVLLHNRLESSGREAQEATNNVATTPEGDLYSFDIGGGGIAYTVDGELVDGETPDTDYYALPLPDGADATWKVSAFCGAQRHGSGLREFKVTLLNGDGTEIGDGYTATEGEAADLEIVGKDLPASPAENRLIAMVSAGTPAADVTSRSYDCVFGLIAGAE</sequence>
<organism evidence="3 4">
    <name type="scientific">Sorangium cellulosum</name>
    <name type="common">Polyangium cellulosum</name>
    <dbReference type="NCBI Taxonomy" id="56"/>
    <lineage>
        <taxon>Bacteria</taxon>
        <taxon>Pseudomonadati</taxon>
        <taxon>Myxococcota</taxon>
        <taxon>Polyangia</taxon>
        <taxon>Polyangiales</taxon>
        <taxon>Polyangiaceae</taxon>
        <taxon>Sorangium</taxon>
    </lineage>
</organism>
<comment type="caution">
    <text evidence="3">The sequence shown here is derived from an EMBL/GenBank/DDBJ whole genome shotgun (WGS) entry which is preliminary data.</text>
</comment>
<dbReference type="InterPro" id="IPR007280">
    <property type="entry name" value="Peptidase_C_arc/bac"/>
</dbReference>
<evidence type="ECO:0000313" key="3">
    <source>
        <dbReference type="EMBL" id="KYF52264.1"/>
    </source>
</evidence>